<dbReference type="OrthoDB" id="5296275at2"/>
<name>A0A4R6U7L8_9BURK</name>
<dbReference type="RefSeq" id="WP_133598143.1">
    <property type="nucleotide sequence ID" value="NZ_SNYL01000011.1"/>
</dbReference>
<feature type="region of interest" description="Disordered" evidence="2">
    <location>
        <begin position="275"/>
        <end position="297"/>
    </location>
</feature>
<evidence type="ECO:0000256" key="2">
    <source>
        <dbReference type="SAM" id="MobiDB-lite"/>
    </source>
</evidence>
<dbReference type="Pfam" id="PF10087">
    <property type="entry name" value="DUF2325"/>
    <property type="match status" value="1"/>
</dbReference>
<dbReference type="EMBL" id="SNYL01000011">
    <property type="protein sequence ID" value="TDQ41776.1"/>
    <property type="molecule type" value="Genomic_DNA"/>
</dbReference>
<sequence>MCLPRKPTAVFPAAWFEPPERPLAIDVSAVTPTSEAPKRRRRLWELSPSAACPVLGVCLPLDVQRRLMSKCGIDVQDRSEYEVHQIAVTECRRRSALAEHVERWLDERFGSVVRRLKAVQDEGELTQRWRQARQGPGWPATMWAVLTHSACRLPLENEVLGDVHMMQHQVGMVTRVEQQRWEALQHKLERSQAEAKHWQARWQEAQREAQRRLELAQKEELALRGQVAALQAQCVALQQRLQQGGCLDVQASERLQAEVRQLREENQSLRRMLRAAERQQAKEAPEREAEPIEVPSADEAEPLRQGWVIMGPQVVQGVPKRVACVGGRAAQLPAYRAVVEAHGLELLHHDGGDEDSINQLPATLAAADLVICQVGCVSHNAYWRVKDHCKRQGKPCVFVESASRSALERAMSRVIEAWPRSAAA</sequence>
<keyword evidence="4" id="KW-1185">Reference proteome</keyword>
<feature type="compositionally biased region" description="Basic and acidic residues" evidence="2">
    <location>
        <begin position="275"/>
        <end position="290"/>
    </location>
</feature>
<dbReference type="AlphaFoldDB" id="A0A4R6U7L8"/>
<protein>
    <submittedName>
        <fullName evidence="3">Uncharacterized protein DUF2325</fullName>
    </submittedName>
</protein>
<evidence type="ECO:0000313" key="3">
    <source>
        <dbReference type="EMBL" id="TDQ41776.1"/>
    </source>
</evidence>
<evidence type="ECO:0000256" key="1">
    <source>
        <dbReference type="ARBA" id="ARBA00007189"/>
    </source>
</evidence>
<dbReference type="InterPro" id="IPR016772">
    <property type="entry name" value="UCP020408"/>
</dbReference>
<gene>
    <name evidence="3" type="ORF">DFR43_11130</name>
</gene>
<comment type="similarity">
    <text evidence="1">Belongs to the UPF0751 family.</text>
</comment>
<organism evidence="3 4">
    <name type="scientific">Tepidicella xavieri</name>
    <dbReference type="NCBI Taxonomy" id="360241"/>
    <lineage>
        <taxon>Bacteria</taxon>
        <taxon>Pseudomonadati</taxon>
        <taxon>Pseudomonadota</taxon>
        <taxon>Betaproteobacteria</taxon>
        <taxon>Burkholderiales</taxon>
        <taxon>Tepidicella</taxon>
    </lineage>
</organism>
<comment type="caution">
    <text evidence="3">The sequence shown here is derived from an EMBL/GenBank/DDBJ whole genome shotgun (WGS) entry which is preliminary data.</text>
</comment>
<reference evidence="3 4" key="1">
    <citation type="submission" date="2019-03" db="EMBL/GenBank/DDBJ databases">
        <title>Genomic Encyclopedia of Type Strains, Phase IV (KMG-IV): sequencing the most valuable type-strain genomes for metagenomic binning, comparative biology and taxonomic classification.</title>
        <authorList>
            <person name="Goeker M."/>
        </authorList>
    </citation>
    <scope>NUCLEOTIDE SEQUENCE [LARGE SCALE GENOMIC DNA]</scope>
    <source>
        <strain evidence="3 4">DSM 19605</strain>
    </source>
</reference>
<evidence type="ECO:0000313" key="4">
    <source>
        <dbReference type="Proteomes" id="UP000295510"/>
    </source>
</evidence>
<proteinExistence type="inferred from homology"/>
<dbReference type="Proteomes" id="UP000295510">
    <property type="component" value="Unassembled WGS sequence"/>
</dbReference>
<accession>A0A4R6U7L8</accession>